<proteinExistence type="predicted"/>
<dbReference type="InterPro" id="IPR016187">
    <property type="entry name" value="CTDL_fold"/>
</dbReference>
<evidence type="ECO:0000313" key="2">
    <source>
        <dbReference type="EMBL" id="OHA41684.1"/>
    </source>
</evidence>
<dbReference type="Proteomes" id="UP000176429">
    <property type="component" value="Unassembled WGS sequence"/>
</dbReference>
<protein>
    <recommendedName>
        <fullName evidence="1">Sulfatase-modifying factor enzyme-like domain-containing protein</fullName>
    </recommendedName>
</protein>
<dbReference type="InterPro" id="IPR029058">
    <property type="entry name" value="AB_hydrolase_fold"/>
</dbReference>
<organism evidence="2 3">
    <name type="scientific">Candidatus Taylorbacteria bacterium RIFCSPLOWO2_02_FULL_46_40</name>
    <dbReference type="NCBI Taxonomy" id="1802329"/>
    <lineage>
        <taxon>Bacteria</taxon>
        <taxon>Candidatus Tayloriibacteriota</taxon>
    </lineage>
</organism>
<dbReference type="GO" id="GO:0120147">
    <property type="term" value="F:formylglycine-generating oxidase activity"/>
    <property type="evidence" value="ECO:0007669"/>
    <property type="project" value="TreeGrafter"/>
</dbReference>
<dbReference type="Gene3D" id="3.40.50.1820">
    <property type="entry name" value="alpha/beta hydrolase"/>
    <property type="match status" value="1"/>
</dbReference>
<dbReference type="EMBL" id="MHSH01000021">
    <property type="protein sequence ID" value="OHA41684.1"/>
    <property type="molecule type" value="Genomic_DNA"/>
</dbReference>
<gene>
    <name evidence="2" type="ORF">A3H68_01835</name>
</gene>
<dbReference type="InterPro" id="IPR051043">
    <property type="entry name" value="Sulfatase_Mod_Factor_Kinase"/>
</dbReference>
<comment type="caution">
    <text evidence="2">The sequence shown here is derived from an EMBL/GenBank/DDBJ whole genome shotgun (WGS) entry which is preliminary data.</text>
</comment>
<dbReference type="Gene3D" id="3.90.1580.10">
    <property type="entry name" value="paralog of FGE (formylglycine-generating enzyme)"/>
    <property type="match status" value="1"/>
</dbReference>
<reference evidence="2 3" key="1">
    <citation type="journal article" date="2016" name="Nat. Commun.">
        <title>Thousands of microbial genomes shed light on interconnected biogeochemical processes in an aquifer system.</title>
        <authorList>
            <person name="Anantharaman K."/>
            <person name="Brown C.T."/>
            <person name="Hug L.A."/>
            <person name="Sharon I."/>
            <person name="Castelle C.J."/>
            <person name="Probst A.J."/>
            <person name="Thomas B.C."/>
            <person name="Singh A."/>
            <person name="Wilkins M.J."/>
            <person name="Karaoz U."/>
            <person name="Brodie E.L."/>
            <person name="Williams K.H."/>
            <person name="Hubbard S.S."/>
            <person name="Banfield J.F."/>
        </authorList>
    </citation>
    <scope>NUCLEOTIDE SEQUENCE [LARGE SCALE GENOMIC DNA]</scope>
</reference>
<dbReference type="AlphaFoldDB" id="A0A1G2P015"/>
<sequence>MKHNAVLLAGLLVGTWNIGTRKANSAPIPETMARIPAGEFTMGDAFSEGSSNERPAHTVYVSAFYMEKFEVTKALWDEVYNWATTHGYRFDLYGSGKSADYPAFNMDWFDAVKWCNARSEKEGRIPAYYTSVDRATIYKNGWADLRNDWVKWDTGYRLPTEAEWEKAARGGVSGRRFPWGDTIAHSQANYYSRTIYDYDVSLTRGYHPTFHVGIWPFNNPVGYFPPNGYELYDMAGNVLEFCWDFYALYSSDSQNNPRGPLLGPFRVFRGGNLDSRAIGCRTACRYYNGPAVVTGALGFRCVLPDPFPEGVDNFPNLPHAQWVQSPPCEITREDGKNSLIVVTHGWIPPWNTDQDVSWVDNMTNNIQRYLTANELSNWQVVVYKWVEDAYVLWPGDALANGEEKGMKLGECIARDRWSHIHFIAYSAGSALIQAATEAIKDPRMGSADTIIHETFLDAYVGFGYNGEEKYGKLADWSDNYFAHDLITLGEIWQLTEGPLDHTYNVDVTGIDPERYYGATFQGSIFTPGPLCLEVFSFHDWPYKFYTQTIPPNSLTDSEGFGFPLSKEGRGWDDATNQYPVGRGNLQVLDPRGCGETVVEEPPESETFEPNISEWPSLSSLRGLTEVTTYGVALTTPSYIPQELRRTATVSSESRTNTWIVFAVATPVSVNTVSFDTEFLDGNTNGLLTVYWDTNEIGHVDERFARMGSERHSYMFPRAETNETHALGFRLDVFSEEVSSVRVTNIVFGFSGIRDPFSLLATGTFTNGLPVMWLTGPVGYKYTVESSSNLVDWTASAVLHNTNGVVEFVDPSSTNAQQRFYRAVGY</sequence>
<dbReference type="PANTHER" id="PTHR23150:SF19">
    <property type="entry name" value="FORMYLGLYCINE-GENERATING ENZYME"/>
    <property type="match status" value="1"/>
</dbReference>
<evidence type="ECO:0000259" key="1">
    <source>
        <dbReference type="Pfam" id="PF03781"/>
    </source>
</evidence>
<dbReference type="InterPro" id="IPR042095">
    <property type="entry name" value="SUMF_sf"/>
</dbReference>
<dbReference type="InterPro" id="IPR005532">
    <property type="entry name" value="SUMF_dom"/>
</dbReference>
<name>A0A1G2P015_9BACT</name>
<dbReference type="PANTHER" id="PTHR23150">
    <property type="entry name" value="SULFATASE MODIFYING FACTOR 1, 2"/>
    <property type="match status" value="1"/>
</dbReference>
<feature type="domain" description="Sulfatase-modifying factor enzyme-like" evidence="1">
    <location>
        <begin position="31"/>
        <end position="302"/>
    </location>
</feature>
<evidence type="ECO:0000313" key="3">
    <source>
        <dbReference type="Proteomes" id="UP000176429"/>
    </source>
</evidence>
<dbReference type="Pfam" id="PF03781">
    <property type="entry name" value="FGE-sulfatase"/>
    <property type="match status" value="1"/>
</dbReference>
<accession>A0A1G2P015</accession>
<dbReference type="SUPFAM" id="SSF56436">
    <property type="entry name" value="C-type lectin-like"/>
    <property type="match status" value="1"/>
</dbReference>